<name>A0A1I4P7N6_9GAMM</name>
<evidence type="ECO:0000256" key="2">
    <source>
        <dbReference type="ARBA" id="ARBA00004418"/>
    </source>
</evidence>
<dbReference type="InterPro" id="IPR019301">
    <property type="entry name" value="Flagellar_prot_FlgJ_N"/>
</dbReference>
<evidence type="ECO:0000256" key="3">
    <source>
        <dbReference type="ARBA" id="ARBA00006880"/>
    </source>
</evidence>
<keyword evidence="13" id="KW-0282">Flagellum</keyword>
<dbReference type="RefSeq" id="WP_092021785.1">
    <property type="nucleotide sequence ID" value="NZ_FOUE01000002.1"/>
</dbReference>
<dbReference type="GO" id="GO:0016798">
    <property type="term" value="F:hydrolase activity, acting on glycosyl bonds"/>
    <property type="evidence" value="ECO:0007669"/>
    <property type="project" value="UniProtKB-KW"/>
</dbReference>
<comment type="similarity">
    <text evidence="3">In the N-terminal section; belongs to the FlgJ family.</text>
</comment>
<evidence type="ECO:0000256" key="11">
    <source>
        <dbReference type="ARBA" id="ARBA00030835"/>
    </source>
</evidence>
<dbReference type="Proteomes" id="UP000198519">
    <property type="component" value="Unassembled WGS sequence"/>
</dbReference>
<keyword evidence="6" id="KW-0574">Periplasm</keyword>
<dbReference type="STRING" id="488535.SAMN04487963_1853"/>
<keyword evidence="13" id="KW-0969">Cilium</keyword>
<proteinExistence type="inferred from homology"/>
<dbReference type="Gene3D" id="2.10.70.40">
    <property type="entry name" value="peptidoglycan hydrolase"/>
    <property type="match status" value="1"/>
</dbReference>
<dbReference type="SMART" id="SM00047">
    <property type="entry name" value="LYZ2"/>
    <property type="match status" value="1"/>
</dbReference>
<sequence length="336" mass="36918">MQDPRLQQAQLYTEFSGLNALKTQARTDKQAALEQVARQFEGIFMSAMLKSMRQANEVFSEGNYLNSQQSRFYQDMFDSQLSLTMSSGQGMGLSEALVRQLGGQVAGVSEGSAPTGERRLSIMDYDRSLPALSRELPERLAAVTQIAEDAEVISKGRSEAAANALHADFTSPEEFVGRLLPLAERAAAGTGIDPKLMVAQAALETGWGRHMIEAPDGEPSFNLFGIKADQRWSGEHVNIATSEYRDGVRVTERAAFRRYEDFESSFRDYVAFLGDNPRYRDVLAVAGDPEQFAHRLQQAGYATDPNYANKILRIMAGDQLNNDQGATPLASLGTEG</sequence>
<dbReference type="PANTHER" id="PTHR33308:SF9">
    <property type="entry name" value="PEPTIDOGLYCAN HYDROLASE FLGJ"/>
    <property type="match status" value="1"/>
</dbReference>
<evidence type="ECO:0000256" key="6">
    <source>
        <dbReference type="ARBA" id="ARBA00022764"/>
    </source>
</evidence>
<comment type="subcellular location">
    <subcellularLocation>
        <location evidence="2">Periplasm</location>
    </subcellularLocation>
</comment>
<evidence type="ECO:0000256" key="9">
    <source>
        <dbReference type="ARBA" id="ARBA00023295"/>
    </source>
</evidence>
<evidence type="ECO:0000313" key="13">
    <source>
        <dbReference type="EMBL" id="SFM23818.1"/>
    </source>
</evidence>
<dbReference type="InterPro" id="IPR013377">
    <property type="entry name" value="FlgJ"/>
</dbReference>
<gene>
    <name evidence="13" type="ORF">SAMN04487963_1853</name>
</gene>
<evidence type="ECO:0000259" key="12">
    <source>
        <dbReference type="SMART" id="SM00047"/>
    </source>
</evidence>
<organism evidence="13 14">
    <name type="scientific">Marinobacter zhejiangensis</name>
    <dbReference type="NCBI Taxonomy" id="488535"/>
    <lineage>
        <taxon>Bacteria</taxon>
        <taxon>Pseudomonadati</taxon>
        <taxon>Pseudomonadota</taxon>
        <taxon>Gammaproteobacteria</taxon>
        <taxon>Pseudomonadales</taxon>
        <taxon>Marinobacteraceae</taxon>
        <taxon>Marinobacter</taxon>
    </lineage>
</organism>
<reference evidence="14" key="1">
    <citation type="submission" date="2016-10" db="EMBL/GenBank/DDBJ databases">
        <authorList>
            <person name="Varghese N."/>
            <person name="Submissions S."/>
        </authorList>
    </citation>
    <scope>NUCLEOTIDE SEQUENCE [LARGE SCALE GENOMIC DNA]</scope>
    <source>
        <strain evidence="14">CGMCC 1.7061</strain>
    </source>
</reference>
<evidence type="ECO:0000256" key="4">
    <source>
        <dbReference type="ARBA" id="ARBA00007974"/>
    </source>
</evidence>
<evidence type="ECO:0000313" key="14">
    <source>
        <dbReference type="Proteomes" id="UP000198519"/>
    </source>
</evidence>
<dbReference type="GO" id="GO:0071973">
    <property type="term" value="P:bacterial-type flagellum-dependent cell motility"/>
    <property type="evidence" value="ECO:0007669"/>
    <property type="project" value="TreeGrafter"/>
</dbReference>
<keyword evidence="9" id="KW-0326">Glycosidase</keyword>
<keyword evidence="14" id="KW-1185">Reference proteome</keyword>
<comment type="function">
    <text evidence="1">Flagellum-specific muramidase which hydrolyzes the peptidoglycan layer to assemble the rod structure in the periplasmic space.</text>
</comment>
<evidence type="ECO:0000256" key="7">
    <source>
        <dbReference type="ARBA" id="ARBA00022795"/>
    </source>
</evidence>
<keyword evidence="7" id="KW-1005">Bacterial flagellum biogenesis</keyword>
<dbReference type="OrthoDB" id="289937at2"/>
<evidence type="ECO:0000256" key="8">
    <source>
        <dbReference type="ARBA" id="ARBA00022801"/>
    </source>
</evidence>
<keyword evidence="10" id="KW-0961">Cell wall biogenesis/degradation</keyword>
<dbReference type="PANTHER" id="PTHR33308">
    <property type="entry name" value="PEPTIDOGLYCAN HYDROLASE FLGJ"/>
    <property type="match status" value="1"/>
</dbReference>
<dbReference type="PRINTS" id="PR01002">
    <property type="entry name" value="FLGFLGJ"/>
</dbReference>
<evidence type="ECO:0000256" key="10">
    <source>
        <dbReference type="ARBA" id="ARBA00023316"/>
    </source>
</evidence>
<dbReference type="NCBIfam" id="TIGR02541">
    <property type="entry name" value="flagell_FlgJ"/>
    <property type="match status" value="1"/>
</dbReference>
<dbReference type="GO" id="GO:0042597">
    <property type="term" value="C:periplasmic space"/>
    <property type="evidence" value="ECO:0007669"/>
    <property type="project" value="UniProtKB-SubCell"/>
</dbReference>
<dbReference type="Pfam" id="PF01832">
    <property type="entry name" value="Glucosaminidase"/>
    <property type="match status" value="1"/>
</dbReference>
<evidence type="ECO:0000256" key="1">
    <source>
        <dbReference type="ARBA" id="ARBA00002954"/>
    </source>
</evidence>
<comment type="similarity">
    <text evidence="4">In the C-terminal section; belongs to the glycosyl hydrolase 73 family.</text>
</comment>
<dbReference type="Pfam" id="PF10135">
    <property type="entry name" value="Rod-binding"/>
    <property type="match status" value="1"/>
</dbReference>
<dbReference type="EMBL" id="FOUE01000002">
    <property type="protein sequence ID" value="SFM23818.1"/>
    <property type="molecule type" value="Genomic_DNA"/>
</dbReference>
<keyword evidence="8" id="KW-0378">Hydrolase</keyword>
<accession>A0A1I4P7N6</accession>
<keyword evidence="13" id="KW-0966">Cell projection</keyword>
<dbReference type="GO" id="GO:0004040">
    <property type="term" value="F:amidase activity"/>
    <property type="evidence" value="ECO:0007669"/>
    <property type="project" value="InterPro"/>
</dbReference>
<evidence type="ECO:0000256" key="5">
    <source>
        <dbReference type="ARBA" id="ARBA00013433"/>
    </source>
</evidence>
<dbReference type="Gene3D" id="1.10.530.10">
    <property type="match status" value="1"/>
</dbReference>
<dbReference type="GO" id="GO:0071555">
    <property type="term" value="P:cell wall organization"/>
    <property type="evidence" value="ECO:0007669"/>
    <property type="project" value="UniProtKB-KW"/>
</dbReference>
<dbReference type="GO" id="GO:0044780">
    <property type="term" value="P:bacterial-type flagellum assembly"/>
    <property type="evidence" value="ECO:0007669"/>
    <property type="project" value="InterPro"/>
</dbReference>
<dbReference type="InterPro" id="IPR002901">
    <property type="entry name" value="MGlyc_endo_b_GlcNAc-like_dom"/>
</dbReference>
<feature type="domain" description="Mannosyl-glycoprotein endo-beta-N-acetylglucosamidase-like" evidence="12">
    <location>
        <begin position="168"/>
        <end position="323"/>
    </location>
</feature>
<dbReference type="AlphaFoldDB" id="A0A1I4P7N6"/>
<protein>
    <recommendedName>
        <fullName evidence="5">Peptidoglycan hydrolase FlgJ</fullName>
    </recommendedName>
    <alternativeName>
        <fullName evidence="11">Muramidase FlgJ</fullName>
    </alternativeName>
</protein>
<dbReference type="InterPro" id="IPR051056">
    <property type="entry name" value="Glycosyl_Hydrolase_73"/>
</dbReference>